<dbReference type="InterPro" id="IPR050065">
    <property type="entry name" value="GlmU-like"/>
</dbReference>
<dbReference type="PANTHER" id="PTHR43584:SF8">
    <property type="entry name" value="N-ACETYLMURAMATE ALPHA-1-PHOSPHATE URIDYLYLTRANSFERASE"/>
    <property type="match status" value="1"/>
</dbReference>
<dbReference type="GO" id="GO:0016779">
    <property type="term" value="F:nucleotidyltransferase activity"/>
    <property type="evidence" value="ECO:0007669"/>
    <property type="project" value="UniProtKB-KW"/>
</dbReference>
<dbReference type="InterPro" id="IPR029044">
    <property type="entry name" value="Nucleotide-diphossugar_trans"/>
</dbReference>
<dbReference type="InterPro" id="IPR014710">
    <property type="entry name" value="RmlC-like_jellyroll"/>
</dbReference>
<evidence type="ECO:0008006" key="4">
    <source>
        <dbReference type="Google" id="ProtNLM"/>
    </source>
</evidence>
<name>A0A6C0D6P6_9ZZZZ</name>
<proteinExistence type="predicted"/>
<dbReference type="Gene3D" id="3.90.550.10">
    <property type="entry name" value="Spore Coat Polysaccharide Biosynthesis Protein SpsA, Chain A"/>
    <property type="match status" value="1"/>
</dbReference>
<dbReference type="AlphaFoldDB" id="A0A6C0D6P6"/>
<dbReference type="CDD" id="cd04183">
    <property type="entry name" value="GT2_BcE_like"/>
    <property type="match status" value="1"/>
</dbReference>
<keyword evidence="1" id="KW-0808">Transferase</keyword>
<dbReference type="EMBL" id="MN739541">
    <property type="protein sequence ID" value="QHT12143.1"/>
    <property type="molecule type" value="Genomic_DNA"/>
</dbReference>
<organism evidence="3">
    <name type="scientific">viral metagenome</name>
    <dbReference type="NCBI Taxonomy" id="1070528"/>
    <lineage>
        <taxon>unclassified sequences</taxon>
        <taxon>metagenomes</taxon>
        <taxon>organismal metagenomes</taxon>
    </lineage>
</organism>
<evidence type="ECO:0000256" key="2">
    <source>
        <dbReference type="ARBA" id="ARBA00022695"/>
    </source>
</evidence>
<accession>A0A6C0D6P6</accession>
<protein>
    <recommendedName>
        <fullName evidence="4">Nucleotidyl transferase domain-containing protein</fullName>
    </recommendedName>
</protein>
<evidence type="ECO:0000256" key="1">
    <source>
        <dbReference type="ARBA" id="ARBA00022679"/>
    </source>
</evidence>
<dbReference type="SUPFAM" id="SSF53448">
    <property type="entry name" value="Nucleotide-diphospho-sugar transferases"/>
    <property type="match status" value="1"/>
</dbReference>
<keyword evidence="2" id="KW-0548">Nucleotidyltransferase</keyword>
<evidence type="ECO:0000313" key="3">
    <source>
        <dbReference type="EMBL" id="QHT12143.1"/>
    </source>
</evidence>
<dbReference type="PANTHER" id="PTHR43584">
    <property type="entry name" value="NUCLEOTIDYL TRANSFERASE"/>
    <property type="match status" value="1"/>
</dbReference>
<reference evidence="3" key="1">
    <citation type="journal article" date="2020" name="Nature">
        <title>Giant virus diversity and host interactions through global metagenomics.</title>
        <authorList>
            <person name="Schulz F."/>
            <person name="Roux S."/>
            <person name="Paez-Espino D."/>
            <person name="Jungbluth S."/>
            <person name="Walsh D.A."/>
            <person name="Denef V.J."/>
            <person name="McMahon K.D."/>
            <person name="Konstantinidis K.T."/>
            <person name="Eloe-Fadrosh E.A."/>
            <person name="Kyrpides N.C."/>
            <person name="Woyke T."/>
        </authorList>
    </citation>
    <scope>NUCLEOTIDE SEQUENCE</scope>
    <source>
        <strain evidence="3">GVMAG-M-3300023174-129</strain>
    </source>
</reference>
<dbReference type="Gene3D" id="2.60.120.10">
    <property type="entry name" value="Jelly Rolls"/>
    <property type="match status" value="1"/>
</dbReference>
<sequence>MVFNIVISLAGKSQRFFDEGFSKPKYYLPMADGKTMIEHSIDSLKIPGNLILILQKEHCETYSIDTFIKEKYPDATIRYLDYYTQGAAESVYLATKDLIDNDSPLVISNCDQSLEYDSSDFINKTLEDNVDGCVLTFYADTIKNSYAKVEDGSTRIVELAEKIVISNDSLVGVHSWKHGSDFCRSAEELFEKNIRANNEYYISISYNPLIRAGKNIHIVPLKSDEKYWSVGTPEQYYSYLEKKFGSVKKNKLEHMTRGWCIGDFTPSILRTKDFEVGYLKHHKDQVWPAHLHKEVDEYNILIKGKLTINNETINEGEIFVIPKGMLTSAKFLEDCEIVCIKVASNSKDKHCY</sequence>